<name>A0A157RNV5_9BORD</name>
<sequence>MDMRFRGNKTPDNPSGGLCDEYRIGGIGSLDELVAAYRQIAARHPACKPLFSLDDFPQACYTSGHARGRFALTDITGLDPAGIPENCFQDGVYVGDLDSKAEFPVCAHGFARFASHATFEQACAHGLTLDTQALQEWTAFQDDPVSLLDQPVSALLVPVAYTYDAMAAFPNGYFTCDLGPDQTFAVARHFCREHGYDLIGIGASYLGLLRDAPPDAARAEAIAADACALYNARGHDRQALAAAVIEGVAGRRHLWLRYTE</sequence>
<reference evidence="1 2" key="1">
    <citation type="submission" date="2016-03" db="EMBL/GenBank/DDBJ databases">
        <authorList>
            <consortium name="Pathogen Informatics"/>
        </authorList>
    </citation>
    <scope>NUCLEOTIDE SEQUENCE [LARGE SCALE GENOMIC DNA]</scope>
    <source>
        <strain evidence="1 2">NCTC13364</strain>
    </source>
</reference>
<gene>
    <name evidence="1" type="ORF">SAMEA1982600_05351</name>
</gene>
<protein>
    <submittedName>
        <fullName evidence="1">Uncharacterized protein</fullName>
    </submittedName>
</protein>
<accession>A0A157RNV5</accession>
<dbReference type="Proteomes" id="UP000077037">
    <property type="component" value="Unassembled WGS sequence"/>
</dbReference>
<dbReference type="RefSeq" id="WP_066421329.1">
    <property type="nucleotide sequence ID" value="NZ_FKBS01000029.1"/>
</dbReference>
<evidence type="ECO:0000313" key="1">
    <source>
        <dbReference type="EMBL" id="SAI59701.1"/>
    </source>
</evidence>
<evidence type="ECO:0000313" key="2">
    <source>
        <dbReference type="Proteomes" id="UP000077037"/>
    </source>
</evidence>
<dbReference type="OrthoDB" id="7595245at2"/>
<organism evidence="1 2">
    <name type="scientific">Bordetella ansorpii</name>
    <dbReference type="NCBI Taxonomy" id="288768"/>
    <lineage>
        <taxon>Bacteria</taxon>
        <taxon>Pseudomonadati</taxon>
        <taxon>Pseudomonadota</taxon>
        <taxon>Betaproteobacteria</taxon>
        <taxon>Burkholderiales</taxon>
        <taxon>Alcaligenaceae</taxon>
        <taxon>Bordetella</taxon>
    </lineage>
</organism>
<dbReference type="EMBL" id="FKBS01000029">
    <property type="protein sequence ID" value="SAI59701.1"/>
    <property type="molecule type" value="Genomic_DNA"/>
</dbReference>
<dbReference type="AlphaFoldDB" id="A0A157RNV5"/>
<proteinExistence type="predicted"/>